<feature type="domain" description="Ancillary SecYEG translocon subunit/Cell division coordinator CpoB TPR" evidence="2">
    <location>
        <begin position="172"/>
        <end position="265"/>
    </location>
</feature>
<dbReference type="AlphaFoldDB" id="A0AAW1S7Q0"/>
<evidence type="ECO:0000256" key="1">
    <source>
        <dbReference type="SAM" id="MobiDB-lite"/>
    </source>
</evidence>
<dbReference type="Pfam" id="PF09976">
    <property type="entry name" value="TPR_21"/>
    <property type="match status" value="1"/>
</dbReference>
<evidence type="ECO:0000313" key="4">
    <source>
        <dbReference type="Proteomes" id="UP001445335"/>
    </source>
</evidence>
<evidence type="ECO:0000313" key="3">
    <source>
        <dbReference type="EMBL" id="KAK9841969.1"/>
    </source>
</evidence>
<dbReference type="GO" id="GO:0006493">
    <property type="term" value="P:protein O-linked glycosylation"/>
    <property type="evidence" value="ECO:0007669"/>
    <property type="project" value="TreeGrafter"/>
</dbReference>
<accession>A0AAW1S7Q0</accession>
<dbReference type="GO" id="GO:0016757">
    <property type="term" value="F:glycosyltransferase activity"/>
    <property type="evidence" value="ECO:0007669"/>
    <property type="project" value="TreeGrafter"/>
</dbReference>
<feature type="compositionally biased region" description="Low complexity" evidence="1">
    <location>
        <begin position="466"/>
        <end position="477"/>
    </location>
</feature>
<evidence type="ECO:0000259" key="2">
    <source>
        <dbReference type="Pfam" id="PF09976"/>
    </source>
</evidence>
<organism evidence="3 4">
    <name type="scientific">Elliptochloris bilobata</name>
    <dbReference type="NCBI Taxonomy" id="381761"/>
    <lineage>
        <taxon>Eukaryota</taxon>
        <taxon>Viridiplantae</taxon>
        <taxon>Chlorophyta</taxon>
        <taxon>core chlorophytes</taxon>
        <taxon>Trebouxiophyceae</taxon>
        <taxon>Trebouxiophyceae incertae sedis</taxon>
        <taxon>Elliptochloris clade</taxon>
        <taxon>Elliptochloris</taxon>
    </lineage>
</organism>
<protein>
    <recommendedName>
        <fullName evidence="2">Ancillary SecYEG translocon subunit/Cell division coordinator CpoB TPR domain-containing protein</fullName>
    </recommendedName>
</protein>
<gene>
    <name evidence="3" type="ORF">WJX81_001854</name>
</gene>
<dbReference type="Proteomes" id="UP001445335">
    <property type="component" value="Unassembled WGS sequence"/>
</dbReference>
<comment type="caution">
    <text evidence="3">The sequence shown here is derived from an EMBL/GenBank/DDBJ whole genome shotgun (WGS) entry which is preliminary data.</text>
</comment>
<dbReference type="PANTHER" id="PTHR44998:SF1">
    <property type="entry name" value="UDP-N-ACETYLGLUCOSAMINE--PEPTIDE N-ACETYLGLUCOSAMINYLTRANSFERASE 110 KDA SUBUNIT"/>
    <property type="match status" value="1"/>
</dbReference>
<dbReference type="Gene3D" id="1.25.40.10">
    <property type="entry name" value="Tetratricopeptide repeat domain"/>
    <property type="match status" value="1"/>
</dbReference>
<dbReference type="PANTHER" id="PTHR44998">
    <property type="match status" value="1"/>
</dbReference>
<dbReference type="InterPro" id="IPR011990">
    <property type="entry name" value="TPR-like_helical_dom_sf"/>
</dbReference>
<name>A0AAW1S7Q0_9CHLO</name>
<proteinExistence type="predicted"/>
<dbReference type="SUPFAM" id="SSF48452">
    <property type="entry name" value="TPR-like"/>
    <property type="match status" value="1"/>
</dbReference>
<feature type="region of interest" description="Disordered" evidence="1">
    <location>
        <begin position="446"/>
        <end position="492"/>
    </location>
</feature>
<feature type="compositionally biased region" description="Basic and acidic residues" evidence="1">
    <location>
        <begin position="480"/>
        <end position="492"/>
    </location>
</feature>
<dbReference type="EMBL" id="JALJOU010000009">
    <property type="protein sequence ID" value="KAK9841969.1"/>
    <property type="molecule type" value="Genomic_DNA"/>
</dbReference>
<reference evidence="3 4" key="1">
    <citation type="journal article" date="2024" name="Nat. Commun.">
        <title>Phylogenomics reveals the evolutionary origins of lichenization in chlorophyte algae.</title>
        <authorList>
            <person name="Puginier C."/>
            <person name="Libourel C."/>
            <person name="Otte J."/>
            <person name="Skaloud P."/>
            <person name="Haon M."/>
            <person name="Grisel S."/>
            <person name="Petersen M."/>
            <person name="Berrin J.G."/>
            <person name="Delaux P.M."/>
            <person name="Dal Grande F."/>
            <person name="Keller J."/>
        </authorList>
    </citation>
    <scope>NUCLEOTIDE SEQUENCE [LARGE SCALE GENOMIC DNA]</scope>
    <source>
        <strain evidence="3 4">SAG 245.80</strain>
    </source>
</reference>
<sequence length="788" mass="85648">MTAVSPDAPSALVTAAQLGGRTAKIRKLLSSADQQQRRRLLSHTSFWEVSKVWETTPLGAAVANQHAEDVHVLAQAACSRCQAAFFCDRLVMAAAALPYVSSTKLYLHYEGYPNYTYILHGTADDQRTAGELRRLFVEAYNARFGADQALDAAALRELQSPLVGPFMERARDSEARKHLRDAACIYEEVLKVVPQHKEALVRLARLWLRVGRWQRALEVADRAAAAHAQDFAMHELRGDVLMAAGRPEDALTAYDRAVAVGREAADPSLREADLQVAMVRALHAMGGAYRDAAASVVTGLLEREPAHASALAAYAGMAVERGMASDAVHVLLSLLVQRPDDTAIRLQLAQCLREEHAAELLDAELPGGREAHAALAFLATAVKDYGAVLTTVALLRRALAMKPQSASYALNLMHALELELAYNEALEVAAAFCRSTKLMLGGGVEMDGHGPPSWPESAAERSERVASGAGASTSAAAVLRRPESAGRRKDEVDYGPEQLDTLALVFTAAKLLFVGGALGRCARLATLVEPARHASRRPLHQTLVRNEAAYFGCVAQLLGRAHAPPPAPAPGLDEQPLYLLGDSHCLSGAWHQVRLRGRRRLLAPLLVTGCKVWHLRDAGVFYPKHAWLRTIAALPDGAQVVFMLGEIDCREGLLLAVDKLKYDTMEHAMAVLIGLYVRVLLGLIAQRGFEVFVHPVPPVLDETRHVVQPFNSALQQEIEAAGKRPEAQGHLHWLKLADELLTPDGRHIKSHLQLDGTHMAPAFVEFLSAALARLPDTATRQPQEASQM</sequence>
<keyword evidence="4" id="KW-1185">Reference proteome</keyword>
<dbReference type="InterPro" id="IPR018704">
    <property type="entry name" value="SecYEG/CpoB_TPR"/>
</dbReference>